<name>A0AC34Q250_9BILA</name>
<dbReference type="WBParaSite" id="JU765_v2.g1214.t1">
    <property type="protein sequence ID" value="JU765_v2.g1214.t1"/>
    <property type="gene ID" value="JU765_v2.g1214"/>
</dbReference>
<dbReference type="Proteomes" id="UP000887576">
    <property type="component" value="Unplaced"/>
</dbReference>
<protein>
    <submittedName>
        <fullName evidence="2">Uncharacterized protein</fullName>
    </submittedName>
</protein>
<accession>A0AC34Q250</accession>
<reference evidence="2" key="1">
    <citation type="submission" date="2022-11" db="UniProtKB">
        <authorList>
            <consortium name="WormBaseParasite"/>
        </authorList>
    </citation>
    <scope>IDENTIFICATION</scope>
</reference>
<proteinExistence type="predicted"/>
<evidence type="ECO:0000313" key="1">
    <source>
        <dbReference type="Proteomes" id="UP000887576"/>
    </source>
</evidence>
<evidence type="ECO:0000313" key="2">
    <source>
        <dbReference type="WBParaSite" id="JU765_v2.g1214.t1"/>
    </source>
</evidence>
<organism evidence="1 2">
    <name type="scientific">Panagrolaimus sp. JU765</name>
    <dbReference type="NCBI Taxonomy" id="591449"/>
    <lineage>
        <taxon>Eukaryota</taxon>
        <taxon>Metazoa</taxon>
        <taxon>Ecdysozoa</taxon>
        <taxon>Nematoda</taxon>
        <taxon>Chromadorea</taxon>
        <taxon>Rhabditida</taxon>
        <taxon>Tylenchina</taxon>
        <taxon>Panagrolaimomorpha</taxon>
        <taxon>Panagrolaimoidea</taxon>
        <taxon>Panagrolaimidae</taxon>
        <taxon>Panagrolaimus</taxon>
    </lineage>
</organism>
<sequence length="84" mass="9655">MKQIIKERLENGDSVKPLDLRRLFMKEGMVVPTHVQLSNAVQVIKKDLGYHRPFTYAEVIEAVEVGSLDDNKACIMDFKYDLDT</sequence>